<reference evidence="3 4" key="1">
    <citation type="journal article" date="2009" name="PLoS Genet.">
        <title>Alliance of proteomics and genomics to unravel the specificities of Sahara bacterium Deinococcus deserti.</title>
        <authorList>
            <person name="de Groot A."/>
            <person name="Dulermo R."/>
            <person name="Ortet P."/>
            <person name="Blanchard L."/>
            <person name="Guerin P."/>
            <person name="Fernandez B."/>
            <person name="Vacherie B."/>
            <person name="Dossat C."/>
            <person name="Jolivet E."/>
            <person name="Siguier P."/>
            <person name="Chandler M."/>
            <person name="Barakat M."/>
            <person name="Dedieu A."/>
            <person name="Barbe V."/>
            <person name="Heulin T."/>
            <person name="Sommer S."/>
            <person name="Achouak W."/>
            <person name="Armengaud J."/>
        </authorList>
    </citation>
    <scope>NUCLEOTIDE SEQUENCE [LARGE SCALE GENOMIC DNA]</scope>
    <source>
        <strain evidence="4">DSM 17065 / CIP 109153 / LMG 22923 / VCD115</strain>
    </source>
</reference>
<dbReference type="GO" id="GO:0016787">
    <property type="term" value="F:hydrolase activity"/>
    <property type="evidence" value="ECO:0007669"/>
    <property type="project" value="UniProtKB-KW"/>
</dbReference>
<keyword evidence="1" id="KW-0472">Membrane</keyword>
<evidence type="ECO:0000256" key="1">
    <source>
        <dbReference type="SAM" id="Phobius"/>
    </source>
</evidence>
<dbReference type="SUPFAM" id="SSF53474">
    <property type="entry name" value="alpha/beta-Hydrolases"/>
    <property type="match status" value="1"/>
</dbReference>
<dbReference type="PANTHER" id="PTHR43194:SF5">
    <property type="entry name" value="PIMELOYL-[ACYL-CARRIER PROTEIN] METHYL ESTER ESTERASE"/>
    <property type="match status" value="1"/>
</dbReference>
<organism evidence="3 4">
    <name type="scientific">Deinococcus deserti (strain DSM 17065 / CIP 109153 / LMG 22923 / VCD115)</name>
    <dbReference type="NCBI Taxonomy" id="546414"/>
    <lineage>
        <taxon>Bacteria</taxon>
        <taxon>Thermotogati</taxon>
        <taxon>Deinococcota</taxon>
        <taxon>Deinococci</taxon>
        <taxon>Deinococcales</taxon>
        <taxon>Deinococcaceae</taxon>
        <taxon>Deinococcus</taxon>
    </lineage>
</organism>
<keyword evidence="4" id="KW-1185">Reference proteome</keyword>
<evidence type="ECO:0000313" key="4">
    <source>
        <dbReference type="Proteomes" id="UP000002208"/>
    </source>
</evidence>
<dbReference type="Proteomes" id="UP000002208">
    <property type="component" value="Chromosome"/>
</dbReference>
<dbReference type="PANTHER" id="PTHR43194">
    <property type="entry name" value="HYDROLASE ALPHA/BETA FOLD FAMILY"/>
    <property type="match status" value="1"/>
</dbReference>
<dbReference type="eggNOG" id="COG2267">
    <property type="taxonomic scope" value="Bacteria"/>
</dbReference>
<gene>
    <name evidence="3" type="ordered locus">Deide_11581</name>
</gene>
<dbReference type="HOGENOM" id="CLU_020336_50_2_0"/>
<name>C1CV47_DEIDV</name>
<feature type="domain" description="AB hydrolase-1" evidence="2">
    <location>
        <begin position="32"/>
        <end position="243"/>
    </location>
</feature>
<dbReference type="InterPro" id="IPR000073">
    <property type="entry name" value="AB_hydrolase_1"/>
</dbReference>
<dbReference type="AlphaFoldDB" id="C1CV47"/>
<dbReference type="RefSeq" id="WP_012693187.1">
    <property type="nucleotide sequence ID" value="NC_012526.1"/>
</dbReference>
<dbReference type="InterPro" id="IPR050228">
    <property type="entry name" value="Carboxylesterase_BioH"/>
</dbReference>
<protein>
    <submittedName>
        <fullName evidence="3">Putative carboxylesterase (Hydrolase)</fullName>
    </submittedName>
</protein>
<dbReference type="Gene3D" id="3.40.50.1820">
    <property type="entry name" value="alpha/beta hydrolase"/>
    <property type="match status" value="1"/>
</dbReference>
<keyword evidence="1" id="KW-0812">Transmembrane</keyword>
<proteinExistence type="predicted"/>
<dbReference type="STRING" id="546414.Deide_11581"/>
<evidence type="ECO:0000259" key="2">
    <source>
        <dbReference type="Pfam" id="PF12697"/>
    </source>
</evidence>
<accession>C1CV47</accession>
<dbReference type="Pfam" id="PF12697">
    <property type="entry name" value="Abhydrolase_6"/>
    <property type="match status" value="1"/>
</dbReference>
<keyword evidence="3" id="KW-0378">Hydrolase</keyword>
<dbReference type="PaxDb" id="546414-Deide_11581"/>
<dbReference type="OrthoDB" id="9769541at2"/>
<dbReference type="InterPro" id="IPR029058">
    <property type="entry name" value="AB_hydrolase_fold"/>
</dbReference>
<evidence type="ECO:0000313" key="3">
    <source>
        <dbReference type="EMBL" id="ACO46064.1"/>
    </source>
</evidence>
<feature type="transmembrane region" description="Helical" evidence="1">
    <location>
        <begin position="23"/>
        <end position="46"/>
    </location>
</feature>
<keyword evidence="1" id="KW-1133">Transmembrane helix</keyword>
<sequence>MSSQAGVKGHAQFTWVRGLWTHAWVRGSGAPLVIVPGLGCASWMYIRVARELARGRTVYVYDPPGHGYSQGRADFPRTIEDLTDHLAAWLEENRLQGAALFGHSLGGEVIFDLTVRYPHLASAIVACAPTGIPENPSVAVQLLRLLLDLPRERPGLMLLGIPAYVRSGVSLMYRLSQNQGRHDTGPLLPYIDVPTLLLNGLSDRVIQNWTVSAICDAVPDAVVREIRGGTHALTDSHPRAVARYTLDFLDSLDKHKM</sequence>
<dbReference type="KEGG" id="ddr:Deide_11581"/>
<dbReference type="EMBL" id="CP001114">
    <property type="protein sequence ID" value="ACO46064.1"/>
    <property type="molecule type" value="Genomic_DNA"/>
</dbReference>